<dbReference type="InterPro" id="IPR050483">
    <property type="entry name" value="CoA-transferase_III_domain"/>
</dbReference>
<reference evidence="2" key="1">
    <citation type="submission" date="2020-02" db="EMBL/GenBank/DDBJ databases">
        <authorList>
            <person name="Meier V. D."/>
        </authorList>
    </citation>
    <scope>NUCLEOTIDE SEQUENCE</scope>
    <source>
        <strain evidence="2">AVDCRST_MAG78</strain>
    </source>
</reference>
<dbReference type="PANTHER" id="PTHR48207:SF3">
    <property type="entry name" value="SUCCINATE--HYDROXYMETHYLGLUTARATE COA-TRANSFERASE"/>
    <property type="match status" value="1"/>
</dbReference>
<sequence length="409" mass="44472">MSEARNGASPPLEGIRVVEMGSLLAGPFCGQLLADFGAEVIKLEPPGKGDPMREWGRHRKDGHTLWWPIIARNKKSVTLNLREEEGQKLARDLISGADVVVENFRPGTMERWGLGYEDLSETNPGLVMVRVSGYGQTGPYRERAGFGAIGESMGGIRHVTGFPDRPPPRVGVSLGDSLAATFGAFGAVTALYNREASNGEGQGRGQVVDIGIYEAVLALMESTIPEYALAGHVRGRTGAILPFVAPSNTYPTRDDDYVVIGANADTVFARFARAAGHSYWAEDERYATHNARGENQEELDDMISGWTKERTVDEVLEVLKEAGVPASKVFTAKDMVEDPHYAARENVVTVDDPDMGPFPMQNVVPRLNGTPGKVRWTGPALGQHNDEVYGEVLGLGEEEREALRERGVI</sequence>
<dbReference type="InterPro" id="IPR044855">
    <property type="entry name" value="CoA-Trfase_III_dom3_sf"/>
</dbReference>
<proteinExistence type="predicted"/>
<dbReference type="Gene3D" id="3.40.50.10540">
    <property type="entry name" value="Crotonobetainyl-coa:carnitine coa-transferase, domain 1"/>
    <property type="match status" value="1"/>
</dbReference>
<dbReference type="SUPFAM" id="SSF89796">
    <property type="entry name" value="CoA-transferase family III (CaiB/BaiF)"/>
    <property type="match status" value="1"/>
</dbReference>
<organism evidence="2">
    <name type="scientific">uncultured Rubrobacteraceae bacterium</name>
    <dbReference type="NCBI Taxonomy" id="349277"/>
    <lineage>
        <taxon>Bacteria</taxon>
        <taxon>Bacillati</taxon>
        <taxon>Actinomycetota</taxon>
        <taxon>Rubrobacteria</taxon>
        <taxon>Rubrobacterales</taxon>
        <taxon>Rubrobacteraceae</taxon>
        <taxon>environmental samples</taxon>
    </lineage>
</organism>
<evidence type="ECO:0000256" key="1">
    <source>
        <dbReference type="ARBA" id="ARBA00022679"/>
    </source>
</evidence>
<dbReference type="GO" id="GO:0008410">
    <property type="term" value="F:CoA-transferase activity"/>
    <property type="evidence" value="ECO:0007669"/>
    <property type="project" value="TreeGrafter"/>
</dbReference>
<name>A0A6J4QK73_9ACTN</name>
<dbReference type="InterPro" id="IPR023606">
    <property type="entry name" value="CoA-Trfase_III_dom_1_sf"/>
</dbReference>
<dbReference type="PANTHER" id="PTHR48207">
    <property type="entry name" value="SUCCINATE--HYDROXYMETHYLGLUTARATE COA-TRANSFERASE"/>
    <property type="match status" value="1"/>
</dbReference>
<gene>
    <name evidence="2" type="ORF">AVDCRST_MAG78-2994</name>
</gene>
<dbReference type="Gene3D" id="3.30.1540.10">
    <property type="entry name" value="formyl-coa transferase, domain 3"/>
    <property type="match status" value="1"/>
</dbReference>
<protein>
    <submittedName>
        <fullName evidence="2">L-carnitine dehydratase/bile acid-inducible protein F</fullName>
    </submittedName>
</protein>
<keyword evidence="1" id="KW-0808">Transferase</keyword>
<accession>A0A6J4QK73</accession>
<dbReference type="AlphaFoldDB" id="A0A6J4QK73"/>
<dbReference type="InterPro" id="IPR003673">
    <property type="entry name" value="CoA-Trfase_fam_III"/>
</dbReference>
<dbReference type="EMBL" id="CADCVB010000196">
    <property type="protein sequence ID" value="CAA9447155.1"/>
    <property type="molecule type" value="Genomic_DNA"/>
</dbReference>
<evidence type="ECO:0000313" key="2">
    <source>
        <dbReference type="EMBL" id="CAA9447155.1"/>
    </source>
</evidence>
<dbReference type="Pfam" id="PF02515">
    <property type="entry name" value="CoA_transf_3"/>
    <property type="match status" value="1"/>
</dbReference>